<dbReference type="AlphaFoldDB" id="A0A8H5XDQ1"/>
<keyword evidence="4" id="KW-0539">Nucleus</keyword>
<evidence type="ECO:0000256" key="3">
    <source>
        <dbReference type="ARBA" id="ARBA00023163"/>
    </source>
</evidence>
<dbReference type="InterPro" id="IPR051127">
    <property type="entry name" value="Fungal_SecMet_Regulators"/>
</dbReference>
<dbReference type="EMBL" id="JAAQPE010000013">
    <property type="protein sequence ID" value="KAF5691746.1"/>
    <property type="molecule type" value="Genomic_DNA"/>
</dbReference>
<keyword evidence="7" id="KW-1185">Reference proteome</keyword>
<gene>
    <name evidence="6" type="ORF">FCIRC_324</name>
</gene>
<reference evidence="6 7" key="2">
    <citation type="submission" date="2020-05" db="EMBL/GenBank/DDBJ databases">
        <title>Identification and distribution of gene clusters putatively required for synthesis of sphingolipid metabolism inhibitors in phylogenetically diverse species of the filamentous fungus Fusarium.</title>
        <authorList>
            <person name="Kim H.-S."/>
            <person name="Busman M."/>
            <person name="Brown D.W."/>
            <person name="Divon H."/>
            <person name="Uhlig S."/>
            <person name="Proctor R.H."/>
        </authorList>
    </citation>
    <scope>NUCLEOTIDE SEQUENCE [LARGE SCALE GENOMIC DNA]</scope>
    <source>
        <strain evidence="6 7">NRRL 25331</strain>
    </source>
</reference>
<dbReference type="Pfam" id="PF04082">
    <property type="entry name" value="Fungal_trans"/>
    <property type="match status" value="1"/>
</dbReference>
<dbReference type="InterPro" id="IPR007219">
    <property type="entry name" value="XnlR_reg_dom"/>
</dbReference>
<dbReference type="PANTHER" id="PTHR47424:SF3">
    <property type="entry name" value="REGULATORY PROTEIN GAL4"/>
    <property type="match status" value="1"/>
</dbReference>
<protein>
    <recommendedName>
        <fullName evidence="5">Xylanolytic transcriptional activator regulatory domain-containing protein</fullName>
    </recommendedName>
</protein>
<dbReference type="PANTHER" id="PTHR47424">
    <property type="entry name" value="REGULATORY PROTEIN GAL4"/>
    <property type="match status" value="1"/>
</dbReference>
<evidence type="ECO:0000259" key="5">
    <source>
        <dbReference type="Pfam" id="PF04082"/>
    </source>
</evidence>
<keyword evidence="1" id="KW-0805">Transcription regulation</keyword>
<feature type="domain" description="Xylanolytic transcriptional activator regulatory" evidence="5">
    <location>
        <begin position="171"/>
        <end position="287"/>
    </location>
</feature>
<dbReference type="Proteomes" id="UP000572754">
    <property type="component" value="Unassembled WGS sequence"/>
</dbReference>
<dbReference type="GO" id="GO:0008270">
    <property type="term" value="F:zinc ion binding"/>
    <property type="evidence" value="ECO:0007669"/>
    <property type="project" value="InterPro"/>
</dbReference>
<organism evidence="6 7">
    <name type="scientific">Fusarium circinatum</name>
    <name type="common">Pitch canker fungus</name>
    <name type="synonym">Gibberella circinata</name>
    <dbReference type="NCBI Taxonomy" id="48490"/>
    <lineage>
        <taxon>Eukaryota</taxon>
        <taxon>Fungi</taxon>
        <taxon>Dikarya</taxon>
        <taxon>Ascomycota</taxon>
        <taxon>Pezizomycotina</taxon>
        <taxon>Sordariomycetes</taxon>
        <taxon>Hypocreomycetidae</taxon>
        <taxon>Hypocreales</taxon>
        <taxon>Nectriaceae</taxon>
        <taxon>Fusarium</taxon>
        <taxon>Fusarium fujikuroi species complex</taxon>
    </lineage>
</organism>
<reference evidence="7" key="1">
    <citation type="journal article" date="2020" name="BMC Genomics">
        <title>Correction to: Identification and distribution of gene clusters required for synthesis of sphingolipid metabolism inhibitors in diverse species of the filamentous fungus Fusarium.</title>
        <authorList>
            <person name="Kim H.S."/>
            <person name="Lohmar J.M."/>
            <person name="Busman M."/>
            <person name="Brown D.W."/>
            <person name="Naumann T.A."/>
            <person name="Divon H.H."/>
            <person name="Lysoe E."/>
            <person name="Uhlig S."/>
            <person name="Proctor R.H."/>
        </authorList>
    </citation>
    <scope>NUCLEOTIDE SEQUENCE [LARGE SCALE GENOMIC DNA]</scope>
    <source>
        <strain evidence="7">NRRL 25331</strain>
    </source>
</reference>
<accession>A0A8H5XDQ1</accession>
<evidence type="ECO:0000313" key="6">
    <source>
        <dbReference type="EMBL" id="KAF5691746.1"/>
    </source>
</evidence>
<dbReference type="GO" id="GO:0006351">
    <property type="term" value="P:DNA-templated transcription"/>
    <property type="evidence" value="ECO:0007669"/>
    <property type="project" value="InterPro"/>
</dbReference>
<sequence>MQYKGNGRPVHGPGENVKLEIPVGIFFCLARQPLLTSYGTLFDVNNRLQSLEVKVRGDPHLGWNVADNPTAPVSSTLIPDPPEQNTLLRLHNAAEETLYGPSSNISFLQEVIQLQGPEMGTTQTAQSPACAKERTMPDLLGFTEVQSASLAHDGDTVPLPDRQLADTLLGCFWNFIHPVFPILHRPSFSTMYDDLWKQNIWPANGEKQTKDDVIFHAILNMALAHGCQRSDQISSEQRHKISDSFYRRPYRLISIETLDFSSLKIVQLLLLRAIYLHYITYADRCWNMGIWAAYDRLQHGILTFAAASTLLTASLCPDLEVNLDVDPAKTSWERALGIFEFHKSHAEYAAKGIEALVRYRLRFATFAKQDQSIDSGDGHVTSSLLFDGAPSVEESWLTGMAEDFNEFFTSDSLEQSWLSSQSIDWAMQ</sequence>
<proteinExistence type="predicted"/>
<evidence type="ECO:0000256" key="2">
    <source>
        <dbReference type="ARBA" id="ARBA00023125"/>
    </source>
</evidence>
<dbReference type="CDD" id="cd12148">
    <property type="entry name" value="fungal_TF_MHR"/>
    <property type="match status" value="1"/>
</dbReference>
<keyword evidence="3" id="KW-0804">Transcription</keyword>
<evidence type="ECO:0000256" key="4">
    <source>
        <dbReference type="ARBA" id="ARBA00023242"/>
    </source>
</evidence>
<dbReference type="GO" id="GO:0000981">
    <property type="term" value="F:DNA-binding transcription factor activity, RNA polymerase II-specific"/>
    <property type="evidence" value="ECO:0007669"/>
    <property type="project" value="TreeGrafter"/>
</dbReference>
<keyword evidence="2" id="KW-0238">DNA-binding</keyword>
<evidence type="ECO:0000313" key="7">
    <source>
        <dbReference type="Proteomes" id="UP000572754"/>
    </source>
</evidence>
<evidence type="ECO:0000256" key="1">
    <source>
        <dbReference type="ARBA" id="ARBA00023015"/>
    </source>
</evidence>
<comment type="caution">
    <text evidence="6">The sequence shown here is derived from an EMBL/GenBank/DDBJ whole genome shotgun (WGS) entry which is preliminary data.</text>
</comment>
<dbReference type="GO" id="GO:0005634">
    <property type="term" value="C:nucleus"/>
    <property type="evidence" value="ECO:0007669"/>
    <property type="project" value="TreeGrafter"/>
</dbReference>
<dbReference type="GO" id="GO:0000978">
    <property type="term" value="F:RNA polymerase II cis-regulatory region sequence-specific DNA binding"/>
    <property type="evidence" value="ECO:0007669"/>
    <property type="project" value="TreeGrafter"/>
</dbReference>
<dbReference type="GO" id="GO:0000435">
    <property type="term" value="P:positive regulation of transcription from RNA polymerase II promoter by galactose"/>
    <property type="evidence" value="ECO:0007669"/>
    <property type="project" value="TreeGrafter"/>
</dbReference>
<name>A0A8H5XDQ1_FUSCI</name>